<evidence type="ECO:0000256" key="11">
    <source>
        <dbReference type="ARBA" id="ARBA00026081"/>
    </source>
</evidence>
<evidence type="ECO:0000256" key="8">
    <source>
        <dbReference type="ARBA" id="ARBA00022692"/>
    </source>
</evidence>
<evidence type="ECO:0000256" key="2">
    <source>
        <dbReference type="ARBA" id="ARBA00004429"/>
    </source>
</evidence>
<evidence type="ECO:0000256" key="9">
    <source>
        <dbReference type="ARBA" id="ARBA00022989"/>
    </source>
</evidence>
<protein>
    <recommendedName>
        <fullName evidence="4">Lipopolysaccharide export system permease protein LptF</fullName>
    </recommendedName>
</protein>
<dbReference type="Proteomes" id="UP000196573">
    <property type="component" value="Unassembled WGS sequence"/>
</dbReference>
<dbReference type="InterPro" id="IPR030922">
    <property type="entry name" value="LptF"/>
</dbReference>
<dbReference type="GO" id="GO:0015920">
    <property type="term" value="P:lipopolysaccharide transport"/>
    <property type="evidence" value="ECO:0007669"/>
    <property type="project" value="TreeGrafter"/>
</dbReference>
<sequence>MIVLRYLTRELIQSWLAISGILLLIIVSGRFIKYLQQAATGELNPEFLFAIMGYRMPGFLEMILPLGFFLAILLAYGRLYVDSEMVVLEACGMSRNKLLGYTLIPGLAVMVIVGVISFVLSPWGAGNVERILNTQDAMTEFDTLTPGRFQSMEKGGRVTYTESLNSDNSIMNEVFIADSGSGKPVQGSRGEMSILLAEKGRIYVDSDSGKRYLLLNDGYRYDLTAGKPESRITEYTTYGIQMQDKEISPVTRENTLPTTELLGSDRPRREAELQWRISLPLLVPVIILMGLPLARVNPRQGRFLKLLPGVLLYLFYLALLIAARGAIEDGNLPAGVGLWAVHGVFGTIALLMFFGPQLLISMKGKTTGSAS</sequence>
<dbReference type="GO" id="GO:0043190">
    <property type="term" value="C:ATP-binding cassette (ABC) transporter complex"/>
    <property type="evidence" value="ECO:0007669"/>
    <property type="project" value="InterPro"/>
</dbReference>
<feature type="transmembrane region" description="Helical" evidence="12">
    <location>
        <begin position="339"/>
        <end position="360"/>
    </location>
</feature>
<dbReference type="OrthoDB" id="9778062at2"/>
<reference evidence="13 14" key="1">
    <citation type="submission" date="2017-03" db="EMBL/GenBank/DDBJ databases">
        <authorList>
            <person name="Afonso C.L."/>
            <person name="Miller P.J."/>
            <person name="Scott M.A."/>
            <person name="Spackman E."/>
            <person name="Goraichik I."/>
            <person name="Dimitrov K.M."/>
            <person name="Suarez D.L."/>
            <person name="Swayne D.E."/>
        </authorList>
    </citation>
    <scope>NUCLEOTIDE SEQUENCE [LARGE SCALE GENOMIC DNA]</scope>
    <source>
        <strain evidence="13">SB41UT1</strain>
    </source>
</reference>
<accession>A0A1X7AEF8</accession>
<evidence type="ECO:0000256" key="10">
    <source>
        <dbReference type="ARBA" id="ARBA00023136"/>
    </source>
</evidence>
<feature type="transmembrane region" description="Helical" evidence="12">
    <location>
        <begin position="306"/>
        <end position="327"/>
    </location>
</feature>
<evidence type="ECO:0000256" key="3">
    <source>
        <dbReference type="ARBA" id="ARBA00007725"/>
    </source>
</evidence>
<gene>
    <name evidence="13" type="primary">lptF</name>
    <name evidence="13" type="ORF">EHSB41UT_00180</name>
</gene>
<evidence type="ECO:0000256" key="4">
    <source>
        <dbReference type="ARBA" id="ARBA00014213"/>
    </source>
</evidence>
<evidence type="ECO:0000256" key="1">
    <source>
        <dbReference type="ARBA" id="ARBA00002265"/>
    </source>
</evidence>
<evidence type="ECO:0000256" key="6">
    <source>
        <dbReference type="ARBA" id="ARBA00022475"/>
    </source>
</evidence>
<keyword evidence="7" id="KW-0997">Cell inner membrane</keyword>
<name>A0A1X7AEF8_9GAMM</name>
<evidence type="ECO:0000313" key="14">
    <source>
        <dbReference type="Proteomes" id="UP000196573"/>
    </source>
</evidence>
<comment type="subunit">
    <text evidence="11">Component of the lipopolysaccharide transport and assembly complex. The LptBFG transporter is composed of two ATP-binding proteins (LptB) and two transmembrane proteins (LptF and LptG).</text>
</comment>
<feature type="transmembrane region" description="Helical" evidence="12">
    <location>
        <begin position="98"/>
        <end position="120"/>
    </location>
</feature>
<feature type="transmembrane region" description="Helical" evidence="12">
    <location>
        <begin position="12"/>
        <end position="32"/>
    </location>
</feature>
<feature type="transmembrane region" description="Helical" evidence="12">
    <location>
        <begin position="273"/>
        <end position="294"/>
    </location>
</feature>
<keyword evidence="6" id="KW-1003">Cell membrane</keyword>
<dbReference type="PANTHER" id="PTHR33529">
    <property type="entry name" value="SLR0882 PROTEIN-RELATED"/>
    <property type="match status" value="1"/>
</dbReference>
<dbReference type="InterPro" id="IPR005495">
    <property type="entry name" value="LptG/LptF_permease"/>
</dbReference>
<dbReference type="NCBIfam" id="TIGR04407">
    <property type="entry name" value="LptF_YjgP"/>
    <property type="match status" value="1"/>
</dbReference>
<comment type="subcellular location">
    <subcellularLocation>
        <location evidence="2">Cell inner membrane</location>
        <topology evidence="2">Multi-pass membrane protein</topology>
    </subcellularLocation>
</comment>
<keyword evidence="10 12" id="KW-0472">Membrane</keyword>
<comment type="similarity">
    <text evidence="3">Belongs to the LptF/LptG family.</text>
</comment>
<dbReference type="PANTHER" id="PTHR33529:SF7">
    <property type="entry name" value="LIPOPOLYSACCHARIDE EXPORT SYSTEM PERMEASE PROTEIN LPTF"/>
    <property type="match status" value="1"/>
</dbReference>
<keyword evidence="14" id="KW-1185">Reference proteome</keyword>
<evidence type="ECO:0000256" key="5">
    <source>
        <dbReference type="ARBA" id="ARBA00022448"/>
    </source>
</evidence>
<dbReference type="RefSeq" id="WP_087105983.1">
    <property type="nucleotide sequence ID" value="NZ_CBCSCN010000012.1"/>
</dbReference>
<proteinExistence type="inferred from homology"/>
<keyword evidence="5" id="KW-0813">Transport</keyword>
<evidence type="ECO:0000313" key="13">
    <source>
        <dbReference type="EMBL" id="SMA32697.1"/>
    </source>
</evidence>
<organism evidence="13 14">
    <name type="scientific">Parendozoicomonas haliclonae</name>
    <dbReference type="NCBI Taxonomy" id="1960125"/>
    <lineage>
        <taxon>Bacteria</taxon>
        <taxon>Pseudomonadati</taxon>
        <taxon>Pseudomonadota</taxon>
        <taxon>Gammaproteobacteria</taxon>
        <taxon>Oceanospirillales</taxon>
        <taxon>Endozoicomonadaceae</taxon>
        <taxon>Parendozoicomonas</taxon>
    </lineage>
</organism>
<dbReference type="Pfam" id="PF03739">
    <property type="entry name" value="LptF_LptG"/>
    <property type="match status" value="1"/>
</dbReference>
<dbReference type="EMBL" id="FWPT01000001">
    <property type="protein sequence ID" value="SMA32697.1"/>
    <property type="molecule type" value="Genomic_DNA"/>
</dbReference>
<evidence type="ECO:0000256" key="7">
    <source>
        <dbReference type="ARBA" id="ARBA00022519"/>
    </source>
</evidence>
<keyword evidence="9 12" id="KW-1133">Transmembrane helix</keyword>
<dbReference type="GO" id="GO:0055085">
    <property type="term" value="P:transmembrane transport"/>
    <property type="evidence" value="ECO:0007669"/>
    <property type="project" value="InterPro"/>
</dbReference>
<feature type="transmembrane region" description="Helical" evidence="12">
    <location>
        <begin position="52"/>
        <end position="77"/>
    </location>
</feature>
<comment type="function">
    <text evidence="1">Part of the ABC transporter complex LptBFG involved in the translocation of lipopolysaccharide (LPS) from the inner membrane to the outer membrane.</text>
</comment>
<keyword evidence="8 12" id="KW-0812">Transmembrane</keyword>
<dbReference type="AlphaFoldDB" id="A0A1X7AEF8"/>
<evidence type="ECO:0000256" key="12">
    <source>
        <dbReference type="SAM" id="Phobius"/>
    </source>
</evidence>